<proteinExistence type="predicted"/>
<accession>A0ABW5LLV8</accession>
<organism evidence="2 3">
    <name type="scientific">Aquimarina rubra</name>
    <dbReference type="NCBI Taxonomy" id="1920033"/>
    <lineage>
        <taxon>Bacteria</taxon>
        <taxon>Pseudomonadati</taxon>
        <taxon>Bacteroidota</taxon>
        <taxon>Flavobacteriia</taxon>
        <taxon>Flavobacteriales</taxon>
        <taxon>Flavobacteriaceae</taxon>
        <taxon>Aquimarina</taxon>
    </lineage>
</organism>
<keyword evidence="3" id="KW-1185">Reference proteome</keyword>
<dbReference type="Proteomes" id="UP001597319">
    <property type="component" value="Unassembled WGS sequence"/>
</dbReference>
<feature type="region of interest" description="Disordered" evidence="1">
    <location>
        <begin position="111"/>
        <end position="160"/>
    </location>
</feature>
<reference evidence="3" key="1">
    <citation type="journal article" date="2019" name="Int. J. Syst. Evol. Microbiol.">
        <title>The Global Catalogue of Microorganisms (GCM) 10K type strain sequencing project: providing services to taxonomists for standard genome sequencing and annotation.</title>
        <authorList>
            <consortium name="The Broad Institute Genomics Platform"/>
            <consortium name="The Broad Institute Genome Sequencing Center for Infectious Disease"/>
            <person name="Wu L."/>
            <person name="Ma J."/>
        </authorList>
    </citation>
    <scope>NUCLEOTIDE SEQUENCE [LARGE SCALE GENOMIC DNA]</scope>
    <source>
        <strain evidence="3">KCTC 52274</strain>
    </source>
</reference>
<evidence type="ECO:0008006" key="4">
    <source>
        <dbReference type="Google" id="ProtNLM"/>
    </source>
</evidence>
<sequence>MKKSRFYIVLLIAAGLFALESCGPVIISSRPDTPPPPWFYPNRVETVRYVYFPDYMIYYDLSLRNYIYLDNGVWITVSVLPSRYNNINLRRSRYVRIRDYYGDNIRSYHRDNRSRYNRSRTTRSRSTTTRNRGTTTNRGTRTDNTTRSRSTRSRDTIKVY</sequence>
<evidence type="ECO:0000313" key="2">
    <source>
        <dbReference type="EMBL" id="MFD2564412.1"/>
    </source>
</evidence>
<gene>
    <name evidence="2" type="ORF">ACFSR1_17150</name>
</gene>
<dbReference type="RefSeq" id="WP_378294244.1">
    <property type="nucleotide sequence ID" value="NZ_JBHULE010000019.1"/>
</dbReference>
<feature type="compositionally biased region" description="Low complexity" evidence="1">
    <location>
        <begin position="124"/>
        <end position="139"/>
    </location>
</feature>
<name>A0ABW5LLV8_9FLAO</name>
<feature type="compositionally biased region" description="Basic and acidic residues" evidence="1">
    <location>
        <begin position="140"/>
        <end position="160"/>
    </location>
</feature>
<dbReference type="EMBL" id="JBHULE010000019">
    <property type="protein sequence ID" value="MFD2564412.1"/>
    <property type="molecule type" value="Genomic_DNA"/>
</dbReference>
<evidence type="ECO:0000256" key="1">
    <source>
        <dbReference type="SAM" id="MobiDB-lite"/>
    </source>
</evidence>
<protein>
    <recommendedName>
        <fullName evidence="4">Lipoprotein</fullName>
    </recommendedName>
</protein>
<evidence type="ECO:0000313" key="3">
    <source>
        <dbReference type="Proteomes" id="UP001597319"/>
    </source>
</evidence>
<comment type="caution">
    <text evidence="2">The sequence shown here is derived from an EMBL/GenBank/DDBJ whole genome shotgun (WGS) entry which is preliminary data.</text>
</comment>